<dbReference type="PANTHER" id="PTHR38382:SF1">
    <property type="entry name" value="RNA-BINDING PROTEIN"/>
    <property type="match status" value="1"/>
</dbReference>
<evidence type="ECO:0000256" key="1">
    <source>
        <dbReference type="SAM" id="MobiDB-lite"/>
    </source>
</evidence>
<evidence type="ECO:0000313" key="2">
    <source>
        <dbReference type="EMBL" id="KAK9930821.1"/>
    </source>
</evidence>
<dbReference type="Proteomes" id="UP001457282">
    <property type="component" value="Unassembled WGS sequence"/>
</dbReference>
<proteinExistence type="predicted"/>
<organism evidence="2 3">
    <name type="scientific">Rubus argutus</name>
    <name type="common">Southern blackberry</name>
    <dbReference type="NCBI Taxonomy" id="59490"/>
    <lineage>
        <taxon>Eukaryota</taxon>
        <taxon>Viridiplantae</taxon>
        <taxon>Streptophyta</taxon>
        <taxon>Embryophyta</taxon>
        <taxon>Tracheophyta</taxon>
        <taxon>Spermatophyta</taxon>
        <taxon>Magnoliopsida</taxon>
        <taxon>eudicotyledons</taxon>
        <taxon>Gunneridae</taxon>
        <taxon>Pentapetalae</taxon>
        <taxon>rosids</taxon>
        <taxon>fabids</taxon>
        <taxon>Rosales</taxon>
        <taxon>Rosaceae</taxon>
        <taxon>Rosoideae</taxon>
        <taxon>Rosoideae incertae sedis</taxon>
        <taxon>Rubus</taxon>
    </lineage>
</organism>
<protein>
    <submittedName>
        <fullName evidence="2">Uncharacterized protein</fullName>
    </submittedName>
</protein>
<comment type="caution">
    <text evidence="2">The sequence shown here is derived from an EMBL/GenBank/DDBJ whole genome shotgun (WGS) entry which is preliminary data.</text>
</comment>
<dbReference type="AlphaFoldDB" id="A0AAW1X465"/>
<dbReference type="PANTHER" id="PTHR38382">
    <property type="entry name" value="RNA-BINDING PROTEIN"/>
    <property type="match status" value="1"/>
</dbReference>
<feature type="compositionally biased region" description="Basic and acidic residues" evidence="1">
    <location>
        <begin position="118"/>
        <end position="138"/>
    </location>
</feature>
<feature type="region of interest" description="Disordered" evidence="1">
    <location>
        <begin position="101"/>
        <end position="138"/>
    </location>
</feature>
<sequence length="219" mass="24239">MSSPVGFRVLGQRSLFSCRYKSSVKVAEADADKGSVSDISEQRLKHNSGIPKTVKVKSRPFSSLLGLKDLSESIDEQSEVKKGGGAEKSFVALAIEQFKHTDRGKGHSIDSQSAGEGKCPDKDDVQESRKRKTTSKDGDDKHIARKYFAILGGDPKPKLKKRRDESRITQEKPGHIYDHYENGCGWWDCNMEGIDNEEVGVNEVWEGVGSTTLGGIEWH</sequence>
<name>A0AAW1X465_RUBAR</name>
<accession>A0AAW1X465</accession>
<keyword evidence="3" id="KW-1185">Reference proteome</keyword>
<evidence type="ECO:0000313" key="3">
    <source>
        <dbReference type="Proteomes" id="UP001457282"/>
    </source>
</evidence>
<reference evidence="2 3" key="1">
    <citation type="journal article" date="2023" name="G3 (Bethesda)">
        <title>A chromosome-length genome assembly and annotation of blackberry (Rubus argutus, cv. 'Hillquist').</title>
        <authorList>
            <person name="Bruna T."/>
            <person name="Aryal R."/>
            <person name="Dudchenko O."/>
            <person name="Sargent D.J."/>
            <person name="Mead D."/>
            <person name="Buti M."/>
            <person name="Cavallini A."/>
            <person name="Hytonen T."/>
            <person name="Andres J."/>
            <person name="Pham M."/>
            <person name="Weisz D."/>
            <person name="Mascagni F."/>
            <person name="Usai G."/>
            <person name="Natali L."/>
            <person name="Bassil N."/>
            <person name="Fernandez G.E."/>
            <person name="Lomsadze A."/>
            <person name="Armour M."/>
            <person name="Olukolu B."/>
            <person name="Poorten T."/>
            <person name="Britton C."/>
            <person name="Davik J."/>
            <person name="Ashrafi H."/>
            <person name="Aiden E.L."/>
            <person name="Borodovsky M."/>
            <person name="Worthington M."/>
        </authorList>
    </citation>
    <scope>NUCLEOTIDE SEQUENCE [LARGE SCALE GENOMIC DNA]</scope>
    <source>
        <strain evidence="2">PI 553951</strain>
    </source>
</reference>
<gene>
    <name evidence="2" type="ORF">M0R45_018130</name>
</gene>
<dbReference type="EMBL" id="JBEDUW010000004">
    <property type="protein sequence ID" value="KAK9930821.1"/>
    <property type="molecule type" value="Genomic_DNA"/>
</dbReference>